<gene>
    <name evidence="2" type="ORF">FPZ12_032650</name>
</gene>
<comment type="caution">
    <text evidence="2">The sequence shown here is derived from an EMBL/GenBank/DDBJ whole genome shotgun (WGS) entry which is preliminary data.</text>
</comment>
<dbReference type="Gene3D" id="3.10.450.50">
    <property type="match status" value="1"/>
</dbReference>
<dbReference type="InterPro" id="IPR032710">
    <property type="entry name" value="NTF2-like_dom_sf"/>
</dbReference>
<dbReference type="SUPFAM" id="SSF54427">
    <property type="entry name" value="NTF2-like"/>
    <property type="match status" value="1"/>
</dbReference>
<evidence type="ECO:0000313" key="2">
    <source>
        <dbReference type="EMBL" id="KAA9154214.1"/>
    </source>
</evidence>
<dbReference type="AlphaFoldDB" id="A0A5N0UV74"/>
<reference evidence="2" key="1">
    <citation type="submission" date="2019-09" db="EMBL/GenBank/DDBJ databases">
        <authorList>
            <person name="Teo W.F.A."/>
            <person name="Duangmal K."/>
        </authorList>
    </citation>
    <scope>NUCLEOTIDE SEQUENCE [LARGE SCALE GENOMIC DNA]</scope>
    <source>
        <strain evidence="2">K81G1</strain>
    </source>
</reference>
<dbReference type="Proteomes" id="UP000319769">
    <property type="component" value="Unassembled WGS sequence"/>
</dbReference>
<sequence length="151" mass="16440">MARQLQHLTDRAEITDLLDRFLRSLDVGVFDDAWGLAFFAEDARADMPIGAIQGREAVVASIREGMARFDRTVHMGGNAVLEIDGDRATAHHPQLSTHILADDSETLFISAGHAETELVRTPDGWRISASALRIVWTQGRPPIVPADSGAA</sequence>
<feature type="domain" description="SnoaL-like" evidence="1">
    <location>
        <begin position="6"/>
        <end position="129"/>
    </location>
</feature>
<organism evidence="2 3">
    <name type="scientific">Amycolatopsis acidicola</name>
    <dbReference type="NCBI Taxonomy" id="2596893"/>
    <lineage>
        <taxon>Bacteria</taxon>
        <taxon>Bacillati</taxon>
        <taxon>Actinomycetota</taxon>
        <taxon>Actinomycetes</taxon>
        <taxon>Pseudonocardiales</taxon>
        <taxon>Pseudonocardiaceae</taxon>
        <taxon>Amycolatopsis</taxon>
    </lineage>
</organism>
<accession>A0A5N0UV74</accession>
<evidence type="ECO:0000259" key="1">
    <source>
        <dbReference type="Pfam" id="PF13577"/>
    </source>
</evidence>
<dbReference type="EMBL" id="VMNW02000068">
    <property type="protein sequence ID" value="KAA9154214.1"/>
    <property type="molecule type" value="Genomic_DNA"/>
</dbReference>
<name>A0A5N0UV74_9PSEU</name>
<proteinExistence type="predicted"/>
<dbReference type="OrthoDB" id="1492465at2"/>
<protein>
    <submittedName>
        <fullName evidence="2">Nuclear transport factor 2 family protein</fullName>
    </submittedName>
</protein>
<dbReference type="InterPro" id="IPR037401">
    <property type="entry name" value="SnoaL-like"/>
</dbReference>
<dbReference type="Pfam" id="PF13577">
    <property type="entry name" value="SnoaL_4"/>
    <property type="match status" value="1"/>
</dbReference>
<keyword evidence="3" id="KW-1185">Reference proteome</keyword>
<evidence type="ECO:0000313" key="3">
    <source>
        <dbReference type="Proteomes" id="UP000319769"/>
    </source>
</evidence>